<dbReference type="STRING" id="1515612.SKP52_21105"/>
<dbReference type="HOGENOM" id="CLU_069356_36_0_5"/>
<evidence type="ECO:0000256" key="3">
    <source>
        <dbReference type="ARBA" id="ARBA00023163"/>
    </source>
</evidence>
<dbReference type="EMBL" id="CP009122">
    <property type="protein sequence ID" value="AJA11085.1"/>
    <property type="molecule type" value="Genomic_DNA"/>
</dbReference>
<dbReference type="AlphaFoldDB" id="A0A0A7PM54"/>
<dbReference type="Pfam" id="PF00440">
    <property type="entry name" value="TetR_N"/>
    <property type="match status" value="1"/>
</dbReference>
<keyword evidence="2" id="KW-0238">DNA-binding</keyword>
<dbReference type="InterPro" id="IPR050109">
    <property type="entry name" value="HTH-type_TetR-like_transc_reg"/>
</dbReference>
<dbReference type="GO" id="GO:0000976">
    <property type="term" value="F:transcription cis-regulatory region binding"/>
    <property type="evidence" value="ECO:0007669"/>
    <property type="project" value="TreeGrafter"/>
</dbReference>
<sequence>MAGDFHLGPIITTFARYGLRKTSMEDVAIALGVSRQALYNRYGSKGALIGWATKALIDTSLDDALASINQPAKTLVERLADAFDAWVGRHIEALRASPHGTEIVAMLQRDPPEAVRAAERRLVAAMAEAIRFSGPGSAVARAGSMAQALCWTARGLAHAVPDHATFRRQLDHIVSALVAR</sequence>
<dbReference type="InterPro" id="IPR009057">
    <property type="entry name" value="Homeodomain-like_sf"/>
</dbReference>
<reference evidence="5 6" key="1">
    <citation type="journal article" date="2015" name="Int. J. Syst. Evol. Microbiol.">
        <title>Description of Sphingopyxis fribergensis sp. nov. - a soil bacterium with the ability to degrade styrene and phenylacetic acid.</title>
        <authorList>
            <person name="Oelschlagel M."/>
            <person name="Ruckert C."/>
            <person name="Kalinowski J."/>
            <person name="Schmidt G."/>
            <person name="Schlomann M."/>
            <person name="Tischler D."/>
        </authorList>
    </citation>
    <scope>NUCLEOTIDE SEQUENCE [LARGE SCALE GENOMIC DNA]</scope>
    <source>
        <strain evidence="5 6">Kp5.2</strain>
    </source>
</reference>
<dbReference type="InterPro" id="IPR001647">
    <property type="entry name" value="HTH_TetR"/>
</dbReference>
<organism evidence="5 6">
    <name type="scientific">Sphingopyxis fribergensis</name>
    <dbReference type="NCBI Taxonomy" id="1515612"/>
    <lineage>
        <taxon>Bacteria</taxon>
        <taxon>Pseudomonadati</taxon>
        <taxon>Pseudomonadota</taxon>
        <taxon>Alphaproteobacteria</taxon>
        <taxon>Sphingomonadales</taxon>
        <taxon>Sphingomonadaceae</taxon>
        <taxon>Sphingopyxis</taxon>
    </lineage>
</organism>
<dbReference type="KEGG" id="sphk:SKP52_21105"/>
<dbReference type="Proteomes" id="UP000030907">
    <property type="component" value="Chromosome"/>
</dbReference>
<dbReference type="Gene3D" id="1.10.357.10">
    <property type="entry name" value="Tetracycline Repressor, domain 2"/>
    <property type="match status" value="1"/>
</dbReference>
<evidence type="ECO:0000313" key="6">
    <source>
        <dbReference type="Proteomes" id="UP000030907"/>
    </source>
</evidence>
<gene>
    <name evidence="5" type="ORF">SKP52_21105</name>
</gene>
<accession>A0A0A7PM54</accession>
<evidence type="ECO:0000256" key="2">
    <source>
        <dbReference type="ARBA" id="ARBA00023125"/>
    </source>
</evidence>
<protein>
    <recommendedName>
        <fullName evidence="4">HTH tetR-type domain-containing protein</fullName>
    </recommendedName>
</protein>
<dbReference type="PANTHER" id="PTHR30055:SF234">
    <property type="entry name" value="HTH-TYPE TRANSCRIPTIONAL REGULATOR BETI"/>
    <property type="match status" value="1"/>
</dbReference>
<name>A0A0A7PM54_9SPHN</name>
<dbReference type="RefSeq" id="WP_052208654.1">
    <property type="nucleotide sequence ID" value="NZ_CP009122.1"/>
</dbReference>
<dbReference type="OrthoDB" id="8478851at2"/>
<proteinExistence type="predicted"/>
<evidence type="ECO:0000259" key="4">
    <source>
        <dbReference type="Pfam" id="PF00440"/>
    </source>
</evidence>
<evidence type="ECO:0000313" key="5">
    <source>
        <dbReference type="EMBL" id="AJA11085.1"/>
    </source>
</evidence>
<keyword evidence="1" id="KW-0805">Transcription regulation</keyword>
<dbReference type="SUPFAM" id="SSF46689">
    <property type="entry name" value="Homeodomain-like"/>
    <property type="match status" value="1"/>
</dbReference>
<feature type="domain" description="HTH tetR-type" evidence="4">
    <location>
        <begin position="14"/>
        <end position="49"/>
    </location>
</feature>
<dbReference type="PANTHER" id="PTHR30055">
    <property type="entry name" value="HTH-TYPE TRANSCRIPTIONAL REGULATOR RUTR"/>
    <property type="match status" value="1"/>
</dbReference>
<keyword evidence="6" id="KW-1185">Reference proteome</keyword>
<keyword evidence="3" id="KW-0804">Transcription</keyword>
<evidence type="ECO:0000256" key="1">
    <source>
        <dbReference type="ARBA" id="ARBA00023015"/>
    </source>
</evidence>
<dbReference type="GO" id="GO:0003700">
    <property type="term" value="F:DNA-binding transcription factor activity"/>
    <property type="evidence" value="ECO:0007669"/>
    <property type="project" value="TreeGrafter"/>
</dbReference>